<evidence type="ECO:0000256" key="8">
    <source>
        <dbReference type="SAM" id="MobiDB-lite"/>
    </source>
</evidence>
<evidence type="ECO:0000313" key="10">
    <source>
        <dbReference type="Proteomes" id="UP001291623"/>
    </source>
</evidence>
<organism evidence="9 10">
    <name type="scientific">Anisodus tanguticus</name>
    <dbReference type="NCBI Taxonomy" id="243964"/>
    <lineage>
        <taxon>Eukaryota</taxon>
        <taxon>Viridiplantae</taxon>
        <taxon>Streptophyta</taxon>
        <taxon>Embryophyta</taxon>
        <taxon>Tracheophyta</taxon>
        <taxon>Spermatophyta</taxon>
        <taxon>Magnoliopsida</taxon>
        <taxon>eudicotyledons</taxon>
        <taxon>Gunneridae</taxon>
        <taxon>Pentapetalae</taxon>
        <taxon>asterids</taxon>
        <taxon>lamiids</taxon>
        <taxon>Solanales</taxon>
        <taxon>Solanaceae</taxon>
        <taxon>Solanoideae</taxon>
        <taxon>Hyoscyameae</taxon>
        <taxon>Anisodus</taxon>
    </lineage>
</organism>
<evidence type="ECO:0000256" key="4">
    <source>
        <dbReference type="ARBA" id="ARBA00023125"/>
    </source>
</evidence>
<dbReference type="GO" id="GO:0005634">
    <property type="term" value="C:nucleus"/>
    <property type="evidence" value="ECO:0007669"/>
    <property type="project" value="UniProtKB-SubCell"/>
</dbReference>
<evidence type="ECO:0000256" key="2">
    <source>
        <dbReference type="ARBA" id="ARBA00007163"/>
    </source>
</evidence>
<dbReference type="PANTHER" id="PTHR45967">
    <property type="entry name" value="G-BOX-BINDING FACTOR 3-RELATED"/>
    <property type="match status" value="1"/>
</dbReference>
<keyword evidence="6" id="KW-0539">Nucleus</keyword>
<dbReference type="EMBL" id="JAVYJV010000019">
    <property type="protein sequence ID" value="KAK4345792.1"/>
    <property type="molecule type" value="Genomic_DNA"/>
</dbReference>
<keyword evidence="4" id="KW-0238">DNA-binding</keyword>
<keyword evidence="7" id="KW-0175">Coiled coil</keyword>
<feature type="compositionally biased region" description="Polar residues" evidence="8">
    <location>
        <begin position="176"/>
        <end position="186"/>
    </location>
</feature>
<dbReference type="Proteomes" id="UP001291623">
    <property type="component" value="Unassembled WGS sequence"/>
</dbReference>
<evidence type="ECO:0000256" key="6">
    <source>
        <dbReference type="ARBA" id="ARBA00023242"/>
    </source>
</evidence>
<dbReference type="GO" id="GO:0043565">
    <property type="term" value="F:sequence-specific DNA binding"/>
    <property type="evidence" value="ECO:0007669"/>
    <property type="project" value="InterPro"/>
</dbReference>
<comment type="caution">
    <text evidence="9">The sequence shown here is derived from an EMBL/GenBank/DDBJ whole genome shotgun (WGS) entry which is preliminary data.</text>
</comment>
<comment type="similarity">
    <text evidence="2">Belongs to the bZIP family.</text>
</comment>
<evidence type="ECO:0000256" key="1">
    <source>
        <dbReference type="ARBA" id="ARBA00004123"/>
    </source>
</evidence>
<dbReference type="PANTHER" id="PTHR45967:SF28">
    <property type="entry name" value="BASIC-LEUCINE ZIPPER (BZIP) TRANSCRIPTION FACTOR FAMILY PROTEIN"/>
    <property type="match status" value="1"/>
</dbReference>
<feature type="region of interest" description="Disordered" evidence="8">
    <location>
        <begin position="167"/>
        <end position="186"/>
    </location>
</feature>
<name>A0AAE1R7W2_9SOLA</name>
<evidence type="ECO:0000256" key="5">
    <source>
        <dbReference type="ARBA" id="ARBA00023163"/>
    </source>
</evidence>
<keyword evidence="5" id="KW-0804">Transcription</keyword>
<dbReference type="InterPro" id="IPR045314">
    <property type="entry name" value="bZIP_plant_GBF1"/>
</dbReference>
<evidence type="ECO:0000256" key="7">
    <source>
        <dbReference type="SAM" id="Coils"/>
    </source>
</evidence>
<evidence type="ECO:0000256" key="3">
    <source>
        <dbReference type="ARBA" id="ARBA00023015"/>
    </source>
</evidence>
<dbReference type="CDD" id="cd14702">
    <property type="entry name" value="bZIP_plant_GBF1"/>
    <property type="match status" value="1"/>
</dbReference>
<keyword evidence="10" id="KW-1185">Reference proteome</keyword>
<reference evidence="9" key="1">
    <citation type="submission" date="2023-12" db="EMBL/GenBank/DDBJ databases">
        <title>Genome assembly of Anisodus tanguticus.</title>
        <authorList>
            <person name="Wang Y.-J."/>
        </authorList>
    </citation>
    <scope>NUCLEOTIDE SEQUENCE</scope>
    <source>
        <strain evidence="9">KB-2021</strain>
        <tissue evidence="9">Leaf</tissue>
    </source>
</reference>
<evidence type="ECO:0000313" key="9">
    <source>
        <dbReference type="EMBL" id="KAK4345792.1"/>
    </source>
</evidence>
<evidence type="ECO:0008006" key="11">
    <source>
        <dbReference type="Google" id="ProtNLM"/>
    </source>
</evidence>
<dbReference type="InterPro" id="IPR044827">
    <property type="entry name" value="GBF-like"/>
</dbReference>
<dbReference type="GO" id="GO:0003700">
    <property type="term" value="F:DNA-binding transcription factor activity"/>
    <property type="evidence" value="ECO:0007669"/>
    <property type="project" value="InterPro"/>
</dbReference>
<feature type="coiled-coil region" evidence="7">
    <location>
        <begin position="111"/>
        <end position="159"/>
    </location>
</feature>
<accession>A0AAE1R7W2</accession>
<dbReference type="AlphaFoldDB" id="A0AAE1R7W2"/>
<protein>
    <recommendedName>
        <fullName evidence="11">BZIP domain-containing protein</fullName>
    </recommendedName>
</protein>
<sequence length="235" mass="26558">MQRKNKEHKGARITIKSEDEQEIAIQAEDESELQTSFVCALNYPPVTSSKSRQELTEYACSGRKEGRRLHRVLANRESARRTIRRRQILGVKSKLRLSSGANKYLFYHATQEELTRKAADLALENENLKKNKELAAAEYNSLKNNNNNLRVQMAKIVKAEVEETDDDSKSIPVEAPNSTTSPTFLHNQSSKVPLLLSTVFQPLDGLTRQFNDDEPPYDSSICSFLPLADAIPHSK</sequence>
<proteinExistence type="inferred from homology"/>
<comment type="subcellular location">
    <subcellularLocation>
        <location evidence="1">Nucleus</location>
    </subcellularLocation>
</comment>
<gene>
    <name evidence="9" type="ORF">RND71_035968</name>
</gene>
<keyword evidence="3" id="KW-0805">Transcription regulation</keyword>